<evidence type="ECO:0000313" key="3">
    <source>
        <dbReference type="Proteomes" id="UP000326354"/>
    </source>
</evidence>
<dbReference type="InterPro" id="IPR002035">
    <property type="entry name" value="VWF_A"/>
</dbReference>
<sequence length="299" mass="34385">MEDYQKYLNPKVLNKINNLELKARLIVEGFISGLHKSPFHGFSVEFAQHREYVPGDDIRYIDWKVYGRSNRYYIKEYEEETSLTAYLLLDSSASMQYASEGNMSKYDYACHVAASIAYLVFRQQDMVGFCTFDDKIQKILPSSSNAAYLRDIVKTMAEVSPQEKTDISEVLKYVGERLRRRGLVVILSDFIDETGNILAGLRHLRHRKHDVVIMHVLDPDEINFPLQKLTQFEGLEDVNSKVIINPRAIRNAYLEEINKFISHLKSGCVANRIDYVQITTDQDLGVALSAYLANRAGRR</sequence>
<keyword evidence="3" id="KW-1185">Reference proteome</keyword>
<dbReference type="RefSeq" id="WP_151966784.1">
    <property type="nucleotide sequence ID" value="NZ_AP019860.1"/>
</dbReference>
<evidence type="ECO:0000313" key="2">
    <source>
        <dbReference type="EMBL" id="BBM82544.1"/>
    </source>
</evidence>
<feature type="domain" description="VWFA" evidence="1">
    <location>
        <begin position="82"/>
        <end position="257"/>
    </location>
</feature>
<dbReference type="Proteomes" id="UP000326354">
    <property type="component" value="Chromosome"/>
</dbReference>
<dbReference type="SUPFAM" id="SSF53300">
    <property type="entry name" value="vWA-like"/>
    <property type="match status" value="1"/>
</dbReference>
<reference evidence="2 3" key="1">
    <citation type="submission" date="2019-08" db="EMBL/GenBank/DDBJ databases">
        <title>Complete genome sequence of Candidatus Uab amorphum.</title>
        <authorList>
            <person name="Shiratori T."/>
            <person name="Suzuki S."/>
            <person name="Kakizawa Y."/>
            <person name="Ishida K."/>
        </authorList>
    </citation>
    <scope>NUCLEOTIDE SEQUENCE [LARGE SCALE GENOMIC DNA]</scope>
    <source>
        <strain evidence="2 3">SRT547</strain>
    </source>
</reference>
<name>A0A5S9IIW7_UABAM</name>
<dbReference type="PANTHER" id="PTHR33608">
    <property type="entry name" value="BLL2464 PROTEIN"/>
    <property type="match status" value="1"/>
</dbReference>
<dbReference type="InterPro" id="IPR036465">
    <property type="entry name" value="vWFA_dom_sf"/>
</dbReference>
<dbReference type="EMBL" id="AP019860">
    <property type="protein sequence ID" value="BBM82544.1"/>
    <property type="molecule type" value="Genomic_DNA"/>
</dbReference>
<dbReference type="SMART" id="SM00327">
    <property type="entry name" value="VWA"/>
    <property type="match status" value="1"/>
</dbReference>
<protein>
    <recommendedName>
        <fullName evidence="1">VWFA domain-containing protein</fullName>
    </recommendedName>
</protein>
<accession>A0A5S9IIW7</accession>
<dbReference type="InterPro" id="IPR002881">
    <property type="entry name" value="DUF58"/>
</dbReference>
<dbReference type="PANTHER" id="PTHR33608:SF7">
    <property type="entry name" value="DUF58 DOMAIN-CONTAINING PROTEIN"/>
    <property type="match status" value="1"/>
</dbReference>
<dbReference type="OrthoDB" id="9780819at2"/>
<dbReference type="KEGG" id="uam:UABAM_00887"/>
<dbReference type="Gene3D" id="3.40.50.410">
    <property type="entry name" value="von Willebrand factor, type A domain"/>
    <property type="match status" value="1"/>
</dbReference>
<organism evidence="2 3">
    <name type="scientific">Uabimicrobium amorphum</name>
    <dbReference type="NCBI Taxonomy" id="2596890"/>
    <lineage>
        <taxon>Bacteria</taxon>
        <taxon>Pseudomonadati</taxon>
        <taxon>Planctomycetota</taxon>
        <taxon>Candidatus Uabimicrobiia</taxon>
        <taxon>Candidatus Uabimicrobiales</taxon>
        <taxon>Candidatus Uabimicrobiaceae</taxon>
        <taxon>Candidatus Uabimicrobium</taxon>
    </lineage>
</organism>
<proteinExistence type="predicted"/>
<evidence type="ECO:0000259" key="1">
    <source>
        <dbReference type="SMART" id="SM00327"/>
    </source>
</evidence>
<gene>
    <name evidence="2" type="ORF">UABAM_00887</name>
</gene>
<dbReference type="Pfam" id="PF01882">
    <property type="entry name" value="DUF58"/>
    <property type="match status" value="1"/>
</dbReference>
<dbReference type="AlphaFoldDB" id="A0A5S9IIW7"/>